<evidence type="ECO:0000313" key="2">
    <source>
        <dbReference type="Proteomes" id="UP000762253"/>
    </source>
</evidence>
<protein>
    <submittedName>
        <fullName evidence="1">Uncharacterized protein</fullName>
    </submittedName>
</protein>
<reference evidence="1 2" key="1">
    <citation type="submission" date="2018-06" db="EMBL/GenBank/DDBJ databases">
        <title>Comparative genomics of Brasilonema spp. strains.</title>
        <authorList>
            <person name="Alvarenga D.O."/>
            <person name="Fiore M.F."/>
            <person name="Varani A.M."/>
        </authorList>
    </citation>
    <scope>NUCLEOTIDE SEQUENCE [LARGE SCALE GENOMIC DNA]</scope>
    <source>
        <strain evidence="1 2">UFV-OR1</strain>
    </source>
</reference>
<accession>A0ABX1M5Q5</accession>
<proteinExistence type="predicted"/>
<keyword evidence="2" id="KW-1185">Reference proteome</keyword>
<gene>
    <name evidence="1" type="ORF">DP115_14290</name>
</gene>
<dbReference type="Proteomes" id="UP000762253">
    <property type="component" value="Unassembled WGS sequence"/>
</dbReference>
<sequence>MGVIGSKSVRRRRDEAVALDIKQKIATFLRDELELILATPRPFDNLYPAKQLKKFLKAPLANHQCFLLGEYQLSGEYFT</sequence>
<comment type="caution">
    <text evidence="1">The sequence shown here is derived from an EMBL/GenBank/DDBJ whole genome shotgun (WGS) entry which is preliminary data.</text>
</comment>
<evidence type="ECO:0000313" key="1">
    <source>
        <dbReference type="EMBL" id="NMF63874.1"/>
    </source>
</evidence>
<dbReference type="RefSeq" id="WP_169265460.1">
    <property type="nucleotide sequence ID" value="NZ_QMEC01000048.1"/>
</dbReference>
<name>A0ABX1M5Q5_9CYAN</name>
<dbReference type="EMBL" id="QMEC01000048">
    <property type="protein sequence ID" value="NMF63874.1"/>
    <property type="molecule type" value="Genomic_DNA"/>
</dbReference>
<organism evidence="1 2">
    <name type="scientific">Brasilonema octagenarum UFV-OR1</name>
    <dbReference type="NCBI Taxonomy" id="417115"/>
    <lineage>
        <taxon>Bacteria</taxon>
        <taxon>Bacillati</taxon>
        <taxon>Cyanobacteriota</taxon>
        <taxon>Cyanophyceae</taxon>
        <taxon>Nostocales</taxon>
        <taxon>Scytonemataceae</taxon>
        <taxon>Brasilonema</taxon>
        <taxon>Octagenarum group</taxon>
    </lineage>
</organism>